<dbReference type="Gene3D" id="3.40.1190.20">
    <property type="match status" value="1"/>
</dbReference>
<keyword evidence="5" id="KW-0067">ATP-binding</keyword>
<dbReference type="PANTHER" id="PTHR43085">
    <property type="entry name" value="HEXOKINASE FAMILY MEMBER"/>
    <property type="match status" value="1"/>
</dbReference>
<keyword evidence="2 6" id="KW-0808">Transferase</keyword>
<dbReference type="InterPro" id="IPR029056">
    <property type="entry name" value="Ribokinase-like"/>
</dbReference>
<keyword evidence="4 6" id="KW-0418">Kinase</keyword>
<reference evidence="8 9" key="1">
    <citation type="submission" date="2021-01" db="EMBL/GenBank/DDBJ databases">
        <title>Whole genome shotgun sequence of Microbispora corallina NBRC 16416.</title>
        <authorList>
            <person name="Komaki H."/>
            <person name="Tamura T."/>
        </authorList>
    </citation>
    <scope>NUCLEOTIDE SEQUENCE [LARGE SCALE GENOMIC DNA]</scope>
    <source>
        <strain evidence="8 9">NBRC 16416</strain>
    </source>
</reference>
<dbReference type="CDD" id="cd01166">
    <property type="entry name" value="KdgK"/>
    <property type="match status" value="1"/>
</dbReference>
<dbReference type="PANTHER" id="PTHR43085:SF1">
    <property type="entry name" value="PSEUDOURIDINE KINASE-RELATED"/>
    <property type="match status" value="1"/>
</dbReference>
<dbReference type="InterPro" id="IPR011611">
    <property type="entry name" value="PfkB_dom"/>
</dbReference>
<evidence type="ECO:0000256" key="6">
    <source>
        <dbReference type="RuleBase" id="RU003704"/>
    </source>
</evidence>
<dbReference type="Proteomes" id="UP000603904">
    <property type="component" value="Unassembled WGS sequence"/>
</dbReference>
<evidence type="ECO:0000256" key="4">
    <source>
        <dbReference type="ARBA" id="ARBA00022777"/>
    </source>
</evidence>
<dbReference type="SUPFAM" id="SSF53613">
    <property type="entry name" value="Ribokinase-like"/>
    <property type="match status" value="1"/>
</dbReference>
<name>A0ABQ4GBV4_9ACTN</name>
<comment type="similarity">
    <text evidence="1 6">Belongs to the carbohydrate kinase PfkB family.</text>
</comment>
<accession>A0ABQ4GBV4</accession>
<comment type="caution">
    <text evidence="8">The sequence shown here is derived from an EMBL/GenBank/DDBJ whole genome shotgun (WGS) entry which is preliminary data.</text>
</comment>
<gene>
    <name evidence="8" type="ORF">Mco01_74990</name>
</gene>
<evidence type="ECO:0000313" key="8">
    <source>
        <dbReference type="EMBL" id="GIH44499.1"/>
    </source>
</evidence>
<evidence type="ECO:0000256" key="1">
    <source>
        <dbReference type="ARBA" id="ARBA00010688"/>
    </source>
</evidence>
<evidence type="ECO:0000259" key="7">
    <source>
        <dbReference type="Pfam" id="PF00294"/>
    </source>
</evidence>
<evidence type="ECO:0000256" key="2">
    <source>
        <dbReference type="ARBA" id="ARBA00022679"/>
    </source>
</evidence>
<dbReference type="EMBL" id="BOOC01000061">
    <property type="protein sequence ID" value="GIH44499.1"/>
    <property type="molecule type" value="Genomic_DNA"/>
</dbReference>
<proteinExistence type="inferred from homology"/>
<dbReference type="PROSITE" id="PS00584">
    <property type="entry name" value="PFKB_KINASES_2"/>
    <property type="match status" value="1"/>
</dbReference>
<feature type="domain" description="Carbohydrate kinase PfkB" evidence="7">
    <location>
        <begin position="5"/>
        <end position="296"/>
    </location>
</feature>
<dbReference type="Pfam" id="PF00294">
    <property type="entry name" value="PfkB"/>
    <property type="match status" value="1"/>
</dbReference>
<dbReference type="PRINTS" id="PR00990">
    <property type="entry name" value="RIBOKINASE"/>
</dbReference>
<evidence type="ECO:0000256" key="3">
    <source>
        <dbReference type="ARBA" id="ARBA00022741"/>
    </source>
</evidence>
<protein>
    <submittedName>
        <fullName evidence="8">Ribokinase</fullName>
    </submittedName>
</protein>
<dbReference type="InterPro" id="IPR002139">
    <property type="entry name" value="Ribo/fructo_kinase"/>
</dbReference>
<dbReference type="InterPro" id="IPR050306">
    <property type="entry name" value="PfkB_Carbo_kinase"/>
</dbReference>
<evidence type="ECO:0000256" key="5">
    <source>
        <dbReference type="ARBA" id="ARBA00022840"/>
    </source>
</evidence>
<keyword evidence="9" id="KW-1185">Reference proteome</keyword>
<dbReference type="RefSeq" id="WP_204061489.1">
    <property type="nucleotide sequence ID" value="NZ_BAAAGP010000053.1"/>
</dbReference>
<dbReference type="InterPro" id="IPR002173">
    <property type="entry name" value="Carboh/pur_kinase_PfkB_CS"/>
</dbReference>
<keyword evidence="3" id="KW-0547">Nucleotide-binding</keyword>
<evidence type="ECO:0000313" key="9">
    <source>
        <dbReference type="Proteomes" id="UP000603904"/>
    </source>
</evidence>
<sequence>MIPDLVAVGEAMALVRGSGAGPLRPGSPAEISFAGSEANVAVGVSRLGHRGAWVGRLGDDDAGEMILTGLRGEGVDVSHVVRDAVRPTGLMMRHRRTADRVILAYYREHQAGAALSPADLPLDVIAGARILHVTGITPALGPTALAAVEAAVAAAREAGTTVSFDVNHRARLWSPEEAAPVLRRLAAAADVIFAGEWEAAILLGGERGPNDAAEGLLGLGPREAVVKLGADGALARTAGDLARVAAPPVTEIDPVGAGDAFVAGYLSCLLEGEDELRARLDRAAVCGAFAVSAYGDWEGFPRRRELGLLAPGDNVVR</sequence>
<organism evidence="8 9">
    <name type="scientific">Microbispora corallina</name>
    <dbReference type="NCBI Taxonomy" id="83302"/>
    <lineage>
        <taxon>Bacteria</taxon>
        <taxon>Bacillati</taxon>
        <taxon>Actinomycetota</taxon>
        <taxon>Actinomycetes</taxon>
        <taxon>Streptosporangiales</taxon>
        <taxon>Streptosporangiaceae</taxon>
        <taxon>Microbispora</taxon>
    </lineage>
</organism>